<dbReference type="CDD" id="cd11317">
    <property type="entry name" value="AmyAc_bac_euk_AmyA"/>
    <property type="match status" value="1"/>
</dbReference>
<dbReference type="EMBL" id="CAFZ01000046">
    <property type="protein sequence ID" value="CCA69081.1"/>
    <property type="molecule type" value="Genomic_DNA"/>
</dbReference>
<proteinExistence type="inferred from homology"/>
<dbReference type="SUPFAM" id="SSF51445">
    <property type="entry name" value="(Trans)glycosidases"/>
    <property type="match status" value="1"/>
</dbReference>
<comment type="cofactor">
    <cofactor evidence="2">
        <name>Ca(2+)</name>
        <dbReference type="ChEBI" id="CHEBI:29108"/>
    </cofactor>
</comment>
<dbReference type="InParanoid" id="G4TCP2"/>
<evidence type="ECO:0000256" key="4">
    <source>
        <dbReference type="ARBA" id="ARBA00012595"/>
    </source>
</evidence>
<dbReference type="InterPro" id="IPR006046">
    <property type="entry name" value="Alpha_amylase"/>
</dbReference>
<evidence type="ECO:0000256" key="2">
    <source>
        <dbReference type="ARBA" id="ARBA00001913"/>
    </source>
</evidence>
<dbReference type="InterPro" id="IPR006048">
    <property type="entry name" value="A-amylase/branching_C"/>
</dbReference>
<evidence type="ECO:0000259" key="13">
    <source>
        <dbReference type="PROSITE" id="PS51166"/>
    </source>
</evidence>
<dbReference type="Gene3D" id="2.60.40.1180">
    <property type="entry name" value="Golgi alpha-mannosidase II"/>
    <property type="match status" value="1"/>
</dbReference>
<keyword evidence="10" id="KW-0624">Polysaccharide degradation</keyword>
<protein>
    <recommendedName>
        <fullName evidence="4 12">Alpha-amylase</fullName>
        <ecNumber evidence="4 12">3.2.1.1</ecNumber>
    </recommendedName>
</protein>
<evidence type="ECO:0000256" key="11">
    <source>
        <dbReference type="RuleBase" id="RU003615"/>
    </source>
</evidence>
<keyword evidence="6 12" id="KW-0378">Hydrolase</keyword>
<evidence type="ECO:0000256" key="10">
    <source>
        <dbReference type="ARBA" id="ARBA00023326"/>
    </source>
</evidence>
<evidence type="ECO:0000256" key="7">
    <source>
        <dbReference type="ARBA" id="ARBA00022837"/>
    </source>
</evidence>
<dbReference type="InterPro" id="IPR031319">
    <property type="entry name" value="A-amylase_C"/>
</dbReference>
<dbReference type="Gene3D" id="2.60.40.10">
    <property type="entry name" value="Immunoglobulins"/>
    <property type="match status" value="1"/>
</dbReference>
<evidence type="ECO:0000313" key="14">
    <source>
        <dbReference type="EMBL" id="CCA69081.1"/>
    </source>
</evidence>
<dbReference type="Proteomes" id="UP000007148">
    <property type="component" value="Unassembled WGS sequence"/>
</dbReference>
<dbReference type="AlphaFoldDB" id="G4TCP2"/>
<dbReference type="HOGENOM" id="CLU_013336_3_1_1"/>
<dbReference type="FunFam" id="2.60.40.10:FF:000552">
    <property type="entry name" value="Related to glucoamylase"/>
    <property type="match status" value="1"/>
</dbReference>
<sequence>MAASVPNTLVEKRATNKNVIIQLFQWSWNSVAAECTTFIGPAGYGYVQVSPPAEHITGAQWWTDYQPVSYILTSKRGSRSEFANMVTTCHNAGVLVLVDTILNHMAGINSGTGVAGSTFTHYVYPGIYQYQDFHHCTLTSTGDIVDWTSRAQVQTCELVNLSDLATETEYVRAKLAAYMNDLVSLGVDGFRIDAARHVATEDIANILSRVSAAGYVSQEVSFDGDQNAVKPLEYVANGAVQEYDAFTSSGISQLQTLGSASWVPNTGYGANVFVANHDTERAGGSLRYDSSSNTYTLAMVLSLAHPYGVPTILSSYSFSNNDNGAPNSNYGTCSGSTGSNGWLCQHRWPAVSGLVGFHNTVGTDALNNWVSPASQQIAFGRGSSGFVVINNADSSWTSSFTTSLPDGTYCDVYTGPKSGSNCSGAAYTVSGGVFSATVAARTALALHTGATTTAVTTTVTSTTKTTSTTTSTASASSVTVTFAVYATTVWGQNVYVTGSISQLGNWGPTSGVALSSASYPTWKGTAVIPAGTTFQYKYIKWDGSTVTWESNPNRSYTTTTSSVTLNDTWR</sequence>
<organism evidence="14 15">
    <name type="scientific">Serendipita indica (strain DSM 11827)</name>
    <name type="common">Root endophyte fungus</name>
    <name type="synonym">Piriformospora indica</name>
    <dbReference type="NCBI Taxonomy" id="1109443"/>
    <lineage>
        <taxon>Eukaryota</taxon>
        <taxon>Fungi</taxon>
        <taxon>Dikarya</taxon>
        <taxon>Basidiomycota</taxon>
        <taxon>Agaricomycotina</taxon>
        <taxon>Agaricomycetes</taxon>
        <taxon>Sebacinales</taxon>
        <taxon>Serendipitaceae</taxon>
        <taxon>Serendipita</taxon>
    </lineage>
</organism>
<dbReference type="Pfam" id="PF00128">
    <property type="entry name" value="Alpha-amylase"/>
    <property type="match status" value="1"/>
</dbReference>
<evidence type="ECO:0000256" key="9">
    <source>
        <dbReference type="ARBA" id="ARBA00023295"/>
    </source>
</evidence>
<comment type="similarity">
    <text evidence="3 11">Belongs to the glycosyl hydrolase 13 family.</text>
</comment>
<keyword evidence="8 12" id="KW-0119">Carbohydrate metabolism</keyword>
<keyword evidence="15" id="KW-1185">Reference proteome</keyword>
<evidence type="ECO:0000256" key="6">
    <source>
        <dbReference type="ARBA" id="ARBA00022801"/>
    </source>
</evidence>
<dbReference type="OrthoDB" id="550577at2759"/>
<feature type="domain" description="CBM20" evidence="13">
    <location>
        <begin position="472"/>
        <end position="570"/>
    </location>
</feature>
<dbReference type="SUPFAM" id="SSF49452">
    <property type="entry name" value="Starch-binding domain-like"/>
    <property type="match status" value="1"/>
</dbReference>
<keyword evidence="9 12" id="KW-0326">Glycosidase</keyword>
<dbReference type="SMART" id="SM00642">
    <property type="entry name" value="Aamy"/>
    <property type="match status" value="1"/>
</dbReference>
<dbReference type="GO" id="GO:2001070">
    <property type="term" value="F:starch binding"/>
    <property type="evidence" value="ECO:0007669"/>
    <property type="project" value="InterPro"/>
</dbReference>
<dbReference type="InterPro" id="IPR006047">
    <property type="entry name" value="GH13_cat_dom"/>
</dbReference>
<evidence type="ECO:0000256" key="8">
    <source>
        <dbReference type="ARBA" id="ARBA00023277"/>
    </source>
</evidence>
<dbReference type="Gene3D" id="3.20.20.80">
    <property type="entry name" value="Glycosidases"/>
    <property type="match status" value="1"/>
</dbReference>
<evidence type="ECO:0000256" key="1">
    <source>
        <dbReference type="ARBA" id="ARBA00000548"/>
    </source>
</evidence>
<evidence type="ECO:0000313" key="15">
    <source>
        <dbReference type="Proteomes" id="UP000007148"/>
    </source>
</evidence>
<dbReference type="InterPro" id="IPR013784">
    <property type="entry name" value="Carb-bd-like_fold"/>
</dbReference>
<comment type="caution">
    <text evidence="14">The sequence shown here is derived from an EMBL/GenBank/DDBJ whole genome shotgun (WGS) entry which is preliminary data.</text>
</comment>
<dbReference type="GO" id="GO:0000272">
    <property type="term" value="P:polysaccharide catabolic process"/>
    <property type="evidence" value="ECO:0007669"/>
    <property type="project" value="UniProtKB-KW"/>
</dbReference>
<dbReference type="InterPro" id="IPR013780">
    <property type="entry name" value="Glyco_hydro_b"/>
</dbReference>
<comment type="catalytic activity">
    <reaction evidence="1 12">
        <text>Endohydrolysis of (1-&gt;4)-alpha-D-glucosidic linkages in polysaccharides containing three or more (1-&gt;4)-alpha-linked D-glucose units.</text>
        <dbReference type="EC" id="3.2.1.1"/>
    </reaction>
</comment>
<dbReference type="SMART" id="SM00632">
    <property type="entry name" value="Aamy_C"/>
    <property type="match status" value="1"/>
</dbReference>
<dbReference type="Pfam" id="PF02806">
    <property type="entry name" value="Alpha-amylase_C"/>
    <property type="match status" value="1"/>
</dbReference>
<reference evidence="14 15" key="1">
    <citation type="journal article" date="2011" name="PLoS Pathog.">
        <title>Endophytic Life Strategies Decoded by Genome and Transcriptome Analyses of the Mutualistic Root Symbiont Piriformospora indica.</title>
        <authorList>
            <person name="Zuccaro A."/>
            <person name="Lahrmann U."/>
            <person name="Guldener U."/>
            <person name="Langen G."/>
            <person name="Pfiffi S."/>
            <person name="Biedenkopf D."/>
            <person name="Wong P."/>
            <person name="Samans B."/>
            <person name="Grimm C."/>
            <person name="Basiewicz M."/>
            <person name="Murat C."/>
            <person name="Martin F."/>
            <person name="Kogel K.H."/>
        </authorList>
    </citation>
    <scope>NUCLEOTIDE SEQUENCE [LARGE SCALE GENOMIC DNA]</scope>
    <source>
        <strain evidence="14 15">DSM 11827</strain>
    </source>
</reference>
<evidence type="ECO:0000256" key="3">
    <source>
        <dbReference type="ARBA" id="ARBA00008061"/>
    </source>
</evidence>
<dbReference type="EC" id="3.2.1.1" evidence="4 12"/>
<keyword evidence="5" id="KW-0479">Metal-binding</keyword>
<evidence type="ECO:0000256" key="12">
    <source>
        <dbReference type="RuleBase" id="RU361134"/>
    </source>
</evidence>
<dbReference type="GO" id="GO:0046872">
    <property type="term" value="F:metal ion binding"/>
    <property type="evidence" value="ECO:0007669"/>
    <property type="project" value="UniProtKB-KW"/>
</dbReference>
<gene>
    <name evidence="14" type="ORF">PIIN_02939</name>
</gene>
<dbReference type="GO" id="GO:0004556">
    <property type="term" value="F:alpha-amylase activity"/>
    <property type="evidence" value="ECO:0007669"/>
    <property type="project" value="UniProtKB-UniRule"/>
</dbReference>
<keyword evidence="7" id="KW-0106">Calcium</keyword>
<accession>G4TCP2</accession>
<dbReference type="STRING" id="1109443.G4TCP2"/>
<evidence type="ECO:0000256" key="5">
    <source>
        <dbReference type="ARBA" id="ARBA00022723"/>
    </source>
</evidence>
<dbReference type="InterPro" id="IPR002044">
    <property type="entry name" value="CBM20"/>
</dbReference>
<dbReference type="InterPro" id="IPR013783">
    <property type="entry name" value="Ig-like_fold"/>
</dbReference>
<name>G4TCP2_SERID</name>
<dbReference type="InterPro" id="IPR017853">
    <property type="entry name" value="GH"/>
</dbReference>
<dbReference type="OMA" id="FRYAYDL"/>
<dbReference type="Pfam" id="PF00686">
    <property type="entry name" value="CBM_20"/>
    <property type="match status" value="1"/>
</dbReference>
<dbReference type="SMART" id="SM01065">
    <property type="entry name" value="CBM_2"/>
    <property type="match status" value="1"/>
</dbReference>
<dbReference type="PANTHER" id="PTHR43447">
    <property type="entry name" value="ALPHA-AMYLASE"/>
    <property type="match status" value="1"/>
</dbReference>
<dbReference type="PROSITE" id="PS51166">
    <property type="entry name" value="CBM20"/>
    <property type="match status" value="1"/>
</dbReference>
<dbReference type="PRINTS" id="PR00110">
    <property type="entry name" value="ALPHAAMYLASE"/>
</dbReference>
<dbReference type="eggNOG" id="KOG2212">
    <property type="taxonomic scope" value="Eukaryota"/>
</dbReference>
<dbReference type="SUPFAM" id="SSF51011">
    <property type="entry name" value="Glycosyl hydrolase domain"/>
    <property type="match status" value="1"/>
</dbReference>